<dbReference type="EMBL" id="CP134206">
    <property type="protein sequence ID" value="WND06351.1"/>
    <property type="molecule type" value="Genomic_DNA"/>
</dbReference>
<feature type="signal peptide" evidence="2">
    <location>
        <begin position="1"/>
        <end position="17"/>
    </location>
</feature>
<proteinExistence type="predicted"/>
<dbReference type="AlphaFoldDB" id="A0AB38YYZ8"/>
<gene>
    <name evidence="3" type="ORF">RHP80_04170</name>
</gene>
<dbReference type="Proteomes" id="UP001256400">
    <property type="component" value="Chromosome"/>
</dbReference>
<sequence>MKKLALMSLVCAGVALTAVGCASEAGLNASGSAQTTSSPQAGVQGGVAAEAGASTQTQQPVQAAPETAQPSTDASTIQ</sequence>
<keyword evidence="2" id="KW-0732">Signal</keyword>
<dbReference type="PROSITE" id="PS51257">
    <property type="entry name" value="PROKAR_LIPOPROTEIN"/>
    <property type="match status" value="1"/>
</dbReference>
<feature type="compositionally biased region" description="Low complexity" evidence="1">
    <location>
        <begin position="40"/>
        <end position="53"/>
    </location>
</feature>
<feature type="compositionally biased region" description="Polar residues" evidence="1">
    <location>
        <begin position="68"/>
        <end position="78"/>
    </location>
</feature>
<name>A0AB38YYZ8_9GAMM</name>
<dbReference type="RefSeq" id="WP_025095844.1">
    <property type="nucleotide sequence ID" value="NZ_BKFD01000022.1"/>
</dbReference>
<reference evidence="3" key="1">
    <citation type="submission" date="2023-09" db="EMBL/GenBank/DDBJ databases">
        <title>Acinetobacter soli.</title>
        <authorList>
            <person name="Kim B."/>
            <person name="Kim D."/>
            <person name="Park D."/>
        </authorList>
    </citation>
    <scope>NUCLEOTIDE SEQUENCE</scope>
    <source>
        <strain evidence="3">2023.05</strain>
    </source>
</reference>
<feature type="compositionally biased region" description="Polar residues" evidence="1">
    <location>
        <begin position="29"/>
        <end position="39"/>
    </location>
</feature>
<evidence type="ECO:0000313" key="4">
    <source>
        <dbReference type="Proteomes" id="UP001256400"/>
    </source>
</evidence>
<evidence type="ECO:0000313" key="3">
    <source>
        <dbReference type="EMBL" id="WND06351.1"/>
    </source>
</evidence>
<protein>
    <submittedName>
        <fullName evidence="3">Uncharacterized protein</fullName>
    </submittedName>
</protein>
<evidence type="ECO:0000256" key="1">
    <source>
        <dbReference type="SAM" id="MobiDB-lite"/>
    </source>
</evidence>
<feature type="chain" id="PRO_5044259396" evidence="2">
    <location>
        <begin position="18"/>
        <end position="78"/>
    </location>
</feature>
<organism evidence="3 4">
    <name type="scientific">Acinetobacter soli</name>
    <dbReference type="NCBI Taxonomy" id="487316"/>
    <lineage>
        <taxon>Bacteria</taxon>
        <taxon>Pseudomonadati</taxon>
        <taxon>Pseudomonadota</taxon>
        <taxon>Gammaproteobacteria</taxon>
        <taxon>Moraxellales</taxon>
        <taxon>Moraxellaceae</taxon>
        <taxon>Acinetobacter</taxon>
    </lineage>
</organism>
<feature type="region of interest" description="Disordered" evidence="1">
    <location>
        <begin position="28"/>
        <end position="78"/>
    </location>
</feature>
<evidence type="ECO:0000256" key="2">
    <source>
        <dbReference type="SAM" id="SignalP"/>
    </source>
</evidence>
<accession>A0AB38YYZ8</accession>